<evidence type="ECO:0000313" key="3">
    <source>
        <dbReference type="Proteomes" id="UP000299102"/>
    </source>
</evidence>
<dbReference type="OrthoDB" id="428734at2759"/>
<sequence length="272" mass="29652">MAGLNTEGVQSNGKPSARQPRGRGERSRGPAPSTRVSAALKSVSAITPSIDTPENVACARAFEFPRYAAARARAAHEPATRDDARLHHAAGPGPPRVHRGVSRRRDALMFRSTENVTSASNVHEPNERETITTLQLALVSEAIGSSQSASGPREGPTGQAPLYSKEKVCGSSAHQSTVKTNQTSPNSMELRRLITEFLWPPSSSIIRLWLPHSTKVLAVRRIKRAQTRWGCVVFITEFLWPPSSSIIRLWLPYSTKVLGKTNQTSPNSMGRC</sequence>
<evidence type="ECO:0000313" key="2">
    <source>
        <dbReference type="EMBL" id="GBP10339.1"/>
    </source>
</evidence>
<organism evidence="2 3">
    <name type="scientific">Eumeta variegata</name>
    <name type="common">Bagworm moth</name>
    <name type="synonym">Eumeta japonica</name>
    <dbReference type="NCBI Taxonomy" id="151549"/>
    <lineage>
        <taxon>Eukaryota</taxon>
        <taxon>Metazoa</taxon>
        <taxon>Ecdysozoa</taxon>
        <taxon>Arthropoda</taxon>
        <taxon>Hexapoda</taxon>
        <taxon>Insecta</taxon>
        <taxon>Pterygota</taxon>
        <taxon>Neoptera</taxon>
        <taxon>Endopterygota</taxon>
        <taxon>Lepidoptera</taxon>
        <taxon>Glossata</taxon>
        <taxon>Ditrysia</taxon>
        <taxon>Tineoidea</taxon>
        <taxon>Psychidae</taxon>
        <taxon>Oiketicinae</taxon>
        <taxon>Eumeta</taxon>
    </lineage>
</organism>
<accession>A0A4C1T746</accession>
<dbReference type="AlphaFoldDB" id="A0A4C1T746"/>
<feature type="compositionally biased region" description="Basic and acidic residues" evidence="1">
    <location>
        <begin position="75"/>
        <end position="86"/>
    </location>
</feature>
<name>A0A4C1T746_EUMVA</name>
<protein>
    <submittedName>
        <fullName evidence="2">Uncharacterized protein</fullName>
    </submittedName>
</protein>
<feature type="region of interest" description="Disordered" evidence="1">
    <location>
        <begin position="75"/>
        <end position="102"/>
    </location>
</feature>
<comment type="caution">
    <text evidence="2">The sequence shown here is derived from an EMBL/GenBank/DDBJ whole genome shotgun (WGS) entry which is preliminary data.</text>
</comment>
<keyword evidence="3" id="KW-1185">Reference proteome</keyword>
<evidence type="ECO:0000256" key="1">
    <source>
        <dbReference type="SAM" id="MobiDB-lite"/>
    </source>
</evidence>
<feature type="region of interest" description="Disordered" evidence="1">
    <location>
        <begin position="1"/>
        <end position="39"/>
    </location>
</feature>
<feature type="compositionally biased region" description="Polar residues" evidence="1">
    <location>
        <begin position="172"/>
        <end position="185"/>
    </location>
</feature>
<feature type="region of interest" description="Disordered" evidence="1">
    <location>
        <begin position="144"/>
        <end position="185"/>
    </location>
</feature>
<gene>
    <name evidence="2" type="ORF">EVAR_75726_1</name>
</gene>
<dbReference type="Proteomes" id="UP000299102">
    <property type="component" value="Unassembled WGS sequence"/>
</dbReference>
<dbReference type="EMBL" id="BGZK01004686">
    <property type="protein sequence ID" value="GBP10339.1"/>
    <property type="molecule type" value="Genomic_DNA"/>
</dbReference>
<reference evidence="2 3" key="1">
    <citation type="journal article" date="2019" name="Commun. Biol.">
        <title>The bagworm genome reveals a unique fibroin gene that provides high tensile strength.</title>
        <authorList>
            <person name="Kono N."/>
            <person name="Nakamura H."/>
            <person name="Ohtoshi R."/>
            <person name="Tomita M."/>
            <person name="Numata K."/>
            <person name="Arakawa K."/>
        </authorList>
    </citation>
    <scope>NUCLEOTIDE SEQUENCE [LARGE SCALE GENOMIC DNA]</scope>
</reference>
<proteinExistence type="predicted"/>